<keyword evidence="2" id="KW-1185">Reference proteome</keyword>
<evidence type="ECO:0000313" key="1">
    <source>
        <dbReference type="EMBL" id="KAL2036721.1"/>
    </source>
</evidence>
<reference evidence="1 2" key="1">
    <citation type="submission" date="2024-09" db="EMBL/GenBank/DDBJ databases">
        <title>Rethinking Asexuality: The Enigmatic Case of Functional Sexual Genes in Lepraria (Stereocaulaceae).</title>
        <authorList>
            <person name="Doellman M."/>
            <person name="Sun Y."/>
            <person name="Barcenas-Pena A."/>
            <person name="Lumbsch H.T."/>
            <person name="Grewe F."/>
        </authorList>
    </citation>
    <scope>NUCLEOTIDE SEQUENCE [LARGE SCALE GENOMIC DNA]</scope>
    <source>
        <strain evidence="1 2">Mercado 3170</strain>
    </source>
</reference>
<name>A0ABR3ZVH3_9LECA</name>
<protein>
    <submittedName>
        <fullName evidence="1">Uncharacterized protein</fullName>
    </submittedName>
</protein>
<sequence>MTTHRQPATQATAVTTTTIRQSIVIGRIRLTSVLKKKMKLNLTAKMEVQDSSRAVVSNTWALETVCSIAAKVRSEGIWPWKIIASIIYSESIKEKYNAMLVMRRISANKRKPSSTNRRFWYRKRSIVRQIADMTATVNKAIEEALKSY</sequence>
<accession>A0ABR3ZVH3</accession>
<dbReference type="Proteomes" id="UP001590950">
    <property type="component" value="Unassembled WGS sequence"/>
</dbReference>
<proteinExistence type="predicted"/>
<gene>
    <name evidence="1" type="ORF">N7G274_010516</name>
</gene>
<comment type="caution">
    <text evidence="1">The sequence shown here is derived from an EMBL/GenBank/DDBJ whole genome shotgun (WGS) entry which is preliminary data.</text>
</comment>
<dbReference type="EMBL" id="JBEFKJ010000052">
    <property type="protein sequence ID" value="KAL2036721.1"/>
    <property type="molecule type" value="Genomic_DNA"/>
</dbReference>
<organism evidence="1 2">
    <name type="scientific">Stereocaulon virgatum</name>
    <dbReference type="NCBI Taxonomy" id="373712"/>
    <lineage>
        <taxon>Eukaryota</taxon>
        <taxon>Fungi</taxon>
        <taxon>Dikarya</taxon>
        <taxon>Ascomycota</taxon>
        <taxon>Pezizomycotina</taxon>
        <taxon>Lecanoromycetes</taxon>
        <taxon>OSLEUM clade</taxon>
        <taxon>Lecanoromycetidae</taxon>
        <taxon>Lecanorales</taxon>
        <taxon>Lecanorineae</taxon>
        <taxon>Stereocaulaceae</taxon>
        <taxon>Stereocaulon</taxon>
    </lineage>
</organism>
<evidence type="ECO:0000313" key="2">
    <source>
        <dbReference type="Proteomes" id="UP001590950"/>
    </source>
</evidence>